<accession>A0AAN7STK4</accession>
<name>A0AAN7STK4_9EURO</name>
<reference evidence="1 2" key="1">
    <citation type="submission" date="2023-08" db="EMBL/GenBank/DDBJ databases">
        <title>Black Yeasts Isolated from many extreme environments.</title>
        <authorList>
            <person name="Coleine C."/>
            <person name="Stajich J.E."/>
            <person name="Selbmann L."/>
        </authorList>
    </citation>
    <scope>NUCLEOTIDE SEQUENCE [LARGE SCALE GENOMIC DNA]</scope>
    <source>
        <strain evidence="1 2">CCFEE 5910</strain>
    </source>
</reference>
<evidence type="ECO:0000313" key="2">
    <source>
        <dbReference type="Proteomes" id="UP001309876"/>
    </source>
</evidence>
<gene>
    <name evidence="1" type="ORF">LTR05_008322</name>
</gene>
<protein>
    <submittedName>
        <fullName evidence="1">Uncharacterized protein</fullName>
    </submittedName>
</protein>
<sequence length="184" mass="20368">MGATCSVMNDLPGGPVVWCKYVPFMGEIDLVSTWMGGNNMAGKFVQTRSTFTGEGHPEMIVGNFQGHTAIVKYTQQQPIFPILIEIDGFNTWQEAKSFFDREVGNQLSDHGLNECDPGNEYKSMKGGLSLPRSFFGMQLYIGQVSGKNWVVKLIPGHTPVNNGATADSNRGYSMAWDVRWGDNY</sequence>
<keyword evidence="2" id="KW-1185">Reference proteome</keyword>
<evidence type="ECO:0000313" key="1">
    <source>
        <dbReference type="EMBL" id="KAK5081005.1"/>
    </source>
</evidence>
<comment type="caution">
    <text evidence="1">The sequence shown here is derived from an EMBL/GenBank/DDBJ whole genome shotgun (WGS) entry which is preliminary data.</text>
</comment>
<dbReference type="AlphaFoldDB" id="A0AAN7STK4"/>
<dbReference type="EMBL" id="JAVRRJ010000011">
    <property type="protein sequence ID" value="KAK5081005.1"/>
    <property type="molecule type" value="Genomic_DNA"/>
</dbReference>
<proteinExistence type="predicted"/>
<dbReference type="Proteomes" id="UP001309876">
    <property type="component" value="Unassembled WGS sequence"/>
</dbReference>
<organism evidence="1 2">
    <name type="scientific">Lithohypha guttulata</name>
    <dbReference type="NCBI Taxonomy" id="1690604"/>
    <lineage>
        <taxon>Eukaryota</taxon>
        <taxon>Fungi</taxon>
        <taxon>Dikarya</taxon>
        <taxon>Ascomycota</taxon>
        <taxon>Pezizomycotina</taxon>
        <taxon>Eurotiomycetes</taxon>
        <taxon>Chaetothyriomycetidae</taxon>
        <taxon>Chaetothyriales</taxon>
        <taxon>Trichomeriaceae</taxon>
        <taxon>Lithohypha</taxon>
    </lineage>
</organism>